<dbReference type="InterPro" id="IPR036390">
    <property type="entry name" value="WH_DNA-bd_sf"/>
</dbReference>
<dbReference type="InterPro" id="IPR002481">
    <property type="entry name" value="FUR"/>
</dbReference>
<dbReference type="AlphaFoldDB" id="A0A076FDH3"/>
<dbReference type="PANTHER" id="PTHR33202:SF7">
    <property type="entry name" value="FERRIC UPTAKE REGULATION PROTEIN"/>
    <property type="match status" value="1"/>
</dbReference>
<dbReference type="PANTHER" id="PTHR33202">
    <property type="entry name" value="ZINC UPTAKE REGULATION PROTEIN"/>
    <property type="match status" value="1"/>
</dbReference>
<proteinExistence type="predicted"/>
<evidence type="ECO:0000313" key="3">
    <source>
        <dbReference type="Proteomes" id="UP000028486"/>
    </source>
</evidence>
<comment type="cofactor">
    <cofactor evidence="1">
        <name>Zn(2+)</name>
        <dbReference type="ChEBI" id="CHEBI:29105"/>
    </cofactor>
    <text evidence="1">Binds 1 zinc ion per subunit.</text>
</comment>
<dbReference type="OrthoDB" id="8659436at2"/>
<dbReference type="eggNOG" id="COG0735">
    <property type="taxonomic scope" value="Bacteria"/>
</dbReference>
<feature type="binding site" evidence="1">
    <location>
        <position position="84"/>
    </location>
    <ligand>
        <name>Zn(2+)</name>
        <dbReference type="ChEBI" id="CHEBI:29105"/>
    </ligand>
</feature>
<dbReference type="PATRIC" id="fig|1244531.5.peg.1816"/>
<dbReference type="GO" id="GO:0003700">
    <property type="term" value="F:DNA-binding transcription factor activity"/>
    <property type="evidence" value="ECO:0007669"/>
    <property type="project" value="InterPro"/>
</dbReference>
<dbReference type="HOGENOM" id="CLU_096072_6_1_7"/>
<accession>A0A076FDH3</accession>
<organism evidence="2 3">
    <name type="scientific">Campylobacter iguaniorum</name>
    <dbReference type="NCBI Taxonomy" id="1244531"/>
    <lineage>
        <taxon>Bacteria</taxon>
        <taxon>Pseudomonadati</taxon>
        <taxon>Campylobacterota</taxon>
        <taxon>Epsilonproteobacteria</taxon>
        <taxon>Campylobacterales</taxon>
        <taxon>Campylobacteraceae</taxon>
        <taxon>Campylobacter</taxon>
    </lineage>
</organism>
<dbReference type="GO" id="GO:0045892">
    <property type="term" value="P:negative regulation of DNA-templated transcription"/>
    <property type="evidence" value="ECO:0007669"/>
    <property type="project" value="TreeGrafter"/>
</dbReference>
<gene>
    <name evidence="2" type="ORF">CIG1485E_1616</name>
</gene>
<name>A0A076FDH3_9BACT</name>
<dbReference type="Proteomes" id="UP000028486">
    <property type="component" value="Chromosome"/>
</dbReference>
<dbReference type="Gene3D" id="1.10.10.10">
    <property type="entry name" value="Winged helix-like DNA-binding domain superfamily/Winged helix DNA-binding domain"/>
    <property type="match status" value="1"/>
</dbReference>
<dbReference type="Pfam" id="PF01475">
    <property type="entry name" value="FUR"/>
    <property type="match status" value="1"/>
</dbReference>
<evidence type="ECO:0000313" key="2">
    <source>
        <dbReference type="EMBL" id="AII15432.1"/>
    </source>
</evidence>
<dbReference type="GO" id="GO:0000976">
    <property type="term" value="F:transcription cis-regulatory region binding"/>
    <property type="evidence" value="ECO:0007669"/>
    <property type="project" value="TreeGrafter"/>
</dbReference>
<dbReference type="GO" id="GO:0008270">
    <property type="term" value="F:zinc ion binding"/>
    <property type="evidence" value="ECO:0007669"/>
    <property type="project" value="TreeGrafter"/>
</dbReference>
<keyword evidence="1" id="KW-0479">Metal-binding</keyword>
<keyword evidence="1" id="KW-0862">Zinc</keyword>
<reference evidence="3" key="1">
    <citation type="journal article" date="2014" name="Genome Announc.">
        <title>Complete Genome Sequence of Campylobacter iguaniorum Strain 1485ET, Isolated from a Bearded Dragon (Pogona vitticeps).</title>
        <authorList>
            <person name="Gilbert M.J."/>
            <person name="Miller W.G."/>
            <person name="Yee E."/>
            <person name="Kik M."/>
            <person name="Wagenaar J.A."/>
            <person name="Duim B."/>
        </authorList>
    </citation>
    <scope>NUCLEOTIDE SEQUENCE [LARGE SCALE GENOMIC DNA]</scope>
    <source>
        <strain evidence="3">1485E</strain>
    </source>
</reference>
<feature type="binding site" evidence="1">
    <location>
        <position position="87"/>
    </location>
    <ligand>
        <name>Zn(2+)</name>
        <dbReference type="ChEBI" id="CHEBI:29105"/>
    </ligand>
</feature>
<dbReference type="SUPFAM" id="SSF46785">
    <property type="entry name" value="Winged helix' DNA-binding domain"/>
    <property type="match status" value="1"/>
</dbReference>
<dbReference type="GO" id="GO:1900376">
    <property type="term" value="P:regulation of secondary metabolite biosynthetic process"/>
    <property type="evidence" value="ECO:0007669"/>
    <property type="project" value="TreeGrafter"/>
</dbReference>
<dbReference type="EMBL" id="CP009043">
    <property type="protein sequence ID" value="AII15432.1"/>
    <property type="molecule type" value="Genomic_DNA"/>
</dbReference>
<protein>
    <submittedName>
        <fullName evidence="2">Transcriptional regulator, Fur family</fullName>
    </submittedName>
</protein>
<keyword evidence="3" id="KW-1185">Reference proteome</keyword>
<sequence length="116" mass="13176">MDGATFLNEHSIAPTPIRVSIIEILQANDKPISYDEFLTKIKANKTTIYRNLDILLDKNLIIKNEIDHKSFYELADHAKAYFVCETCHKLEEIELPKLPGKSVKSVVIKGLCEKCS</sequence>
<dbReference type="InterPro" id="IPR036388">
    <property type="entry name" value="WH-like_DNA-bd_sf"/>
</dbReference>
<dbReference type="KEGG" id="caj:CIG1485E_1616"/>
<evidence type="ECO:0000256" key="1">
    <source>
        <dbReference type="PIRSR" id="PIRSR602481-1"/>
    </source>
</evidence>
<dbReference type="RefSeq" id="WP_038455300.1">
    <property type="nucleotide sequence ID" value="NZ_CP009043.1"/>
</dbReference>
<dbReference type="STRING" id="1244531.CIG2463D_1813"/>